<dbReference type="Proteomes" id="UP000807342">
    <property type="component" value="Unassembled WGS sequence"/>
</dbReference>
<proteinExistence type="predicted"/>
<keyword evidence="2" id="KW-1185">Reference proteome</keyword>
<sequence>KLYIVDVMDVTMEHKTAKNLFREICTTIKKVEKKWNANVMGAEEHVLIPPD</sequence>
<protein>
    <submittedName>
        <fullName evidence="1">Uncharacterized protein</fullName>
    </submittedName>
</protein>
<organism evidence="1 2">
    <name type="scientific">Macrolepiota fuliginosa MF-IS2</name>
    <dbReference type="NCBI Taxonomy" id="1400762"/>
    <lineage>
        <taxon>Eukaryota</taxon>
        <taxon>Fungi</taxon>
        <taxon>Dikarya</taxon>
        <taxon>Basidiomycota</taxon>
        <taxon>Agaricomycotina</taxon>
        <taxon>Agaricomycetes</taxon>
        <taxon>Agaricomycetidae</taxon>
        <taxon>Agaricales</taxon>
        <taxon>Agaricineae</taxon>
        <taxon>Agaricaceae</taxon>
        <taxon>Macrolepiota</taxon>
    </lineage>
</organism>
<comment type="caution">
    <text evidence="1">The sequence shown here is derived from an EMBL/GenBank/DDBJ whole genome shotgun (WGS) entry which is preliminary data.</text>
</comment>
<evidence type="ECO:0000313" key="1">
    <source>
        <dbReference type="EMBL" id="KAF9449367.1"/>
    </source>
</evidence>
<reference evidence="1" key="1">
    <citation type="submission" date="2020-11" db="EMBL/GenBank/DDBJ databases">
        <authorList>
            <consortium name="DOE Joint Genome Institute"/>
            <person name="Ahrendt S."/>
            <person name="Riley R."/>
            <person name="Andreopoulos W."/>
            <person name="Labutti K."/>
            <person name="Pangilinan J."/>
            <person name="Ruiz-Duenas F.J."/>
            <person name="Barrasa J.M."/>
            <person name="Sanchez-Garcia M."/>
            <person name="Camarero S."/>
            <person name="Miyauchi S."/>
            <person name="Serrano A."/>
            <person name="Linde D."/>
            <person name="Babiker R."/>
            <person name="Drula E."/>
            <person name="Ayuso-Fernandez I."/>
            <person name="Pacheco R."/>
            <person name="Padilla G."/>
            <person name="Ferreira P."/>
            <person name="Barriuso J."/>
            <person name="Kellner H."/>
            <person name="Castanera R."/>
            <person name="Alfaro M."/>
            <person name="Ramirez L."/>
            <person name="Pisabarro A.G."/>
            <person name="Kuo A."/>
            <person name="Tritt A."/>
            <person name="Lipzen A."/>
            <person name="He G."/>
            <person name="Yan M."/>
            <person name="Ng V."/>
            <person name="Cullen D."/>
            <person name="Martin F."/>
            <person name="Rosso M.-N."/>
            <person name="Henrissat B."/>
            <person name="Hibbett D."/>
            <person name="Martinez A.T."/>
            <person name="Grigoriev I.V."/>
        </authorList>
    </citation>
    <scope>NUCLEOTIDE SEQUENCE</scope>
    <source>
        <strain evidence="1">MF-IS2</strain>
    </source>
</reference>
<gene>
    <name evidence="1" type="ORF">P691DRAFT_667594</name>
</gene>
<accession>A0A9P5XFN8</accession>
<dbReference type="EMBL" id="MU151132">
    <property type="protein sequence ID" value="KAF9449367.1"/>
    <property type="molecule type" value="Genomic_DNA"/>
</dbReference>
<feature type="non-terminal residue" evidence="1">
    <location>
        <position position="1"/>
    </location>
</feature>
<dbReference type="AlphaFoldDB" id="A0A9P5XFN8"/>
<evidence type="ECO:0000313" key="2">
    <source>
        <dbReference type="Proteomes" id="UP000807342"/>
    </source>
</evidence>
<name>A0A9P5XFN8_9AGAR</name>